<dbReference type="Pfam" id="PF00400">
    <property type="entry name" value="WD40"/>
    <property type="match status" value="1"/>
</dbReference>
<evidence type="ECO:0000256" key="4">
    <source>
        <dbReference type="ARBA" id="ARBA00022737"/>
    </source>
</evidence>
<feature type="region of interest" description="Disordered" evidence="7">
    <location>
        <begin position="364"/>
        <end position="407"/>
    </location>
</feature>
<dbReference type="EMBL" id="JAKROA010000003">
    <property type="protein sequence ID" value="KAL5109542.1"/>
    <property type="molecule type" value="Genomic_DNA"/>
</dbReference>
<evidence type="ECO:0000256" key="5">
    <source>
        <dbReference type="ARBA" id="ARBA00023242"/>
    </source>
</evidence>
<organism evidence="8 9">
    <name type="scientific">Taenia crassiceps</name>
    <dbReference type="NCBI Taxonomy" id="6207"/>
    <lineage>
        <taxon>Eukaryota</taxon>
        <taxon>Metazoa</taxon>
        <taxon>Spiralia</taxon>
        <taxon>Lophotrochozoa</taxon>
        <taxon>Platyhelminthes</taxon>
        <taxon>Cestoda</taxon>
        <taxon>Eucestoda</taxon>
        <taxon>Cyclophyllidea</taxon>
        <taxon>Taeniidae</taxon>
        <taxon>Taenia</taxon>
    </lineage>
</organism>
<dbReference type="SMART" id="SM00320">
    <property type="entry name" value="WD40"/>
    <property type="match status" value="2"/>
</dbReference>
<dbReference type="PANTHER" id="PTHR16288">
    <property type="entry name" value="WD40 REPEAT PROTEIN 4"/>
    <property type="match status" value="1"/>
</dbReference>
<dbReference type="SUPFAM" id="SSF50978">
    <property type="entry name" value="WD40 repeat-like"/>
    <property type="match status" value="1"/>
</dbReference>
<dbReference type="Proteomes" id="UP001651158">
    <property type="component" value="Unassembled WGS sequence"/>
</dbReference>
<dbReference type="PANTHER" id="PTHR16288:SF0">
    <property type="entry name" value="TRNA (GUANINE-N(7)-)-METHYLTRANSFERASE NON-CATALYTIC SUBUNIT WDR4"/>
    <property type="match status" value="1"/>
</dbReference>
<evidence type="ECO:0000256" key="7">
    <source>
        <dbReference type="SAM" id="MobiDB-lite"/>
    </source>
</evidence>
<evidence type="ECO:0000256" key="6">
    <source>
        <dbReference type="PROSITE-ProRule" id="PRU00221"/>
    </source>
</evidence>
<proteinExistence type="predicted"/>
<dbReference type="PROSITE" id="PS51257">
    <property type="entry name" value="PROKAR_LIPOPROTEIN"/>
    <property type="match status" value="1"/>
</dbReference>
<dbReference type="InterPro" id="IPR028884">
    <property type="entry name" value="Trm82"/>
</dbReference>
<feature type="compositionally biased region" description="Basic residues" evidence="7">
    <location>
        <begin position="370"/>
        <end position="387"/>
    </location>
</feature>
<dbReference type="InterPro" id="IPR036322">
    <property type="entry name" value="WD40_repeat_dom_sf"/>
</dbReference>
<dbReference type="GO" id="GO:0032259">
    <property type="term" value="P:methylation"/>
    <property type="evidence" value="ECO:0007669"/>
    <property type="project" value="UniProtKB-KW"/>
</dbReference>
<accession>A0ABR4QIZ5</accession>
<keyword evidence="8" id="KW-0808">Transferase</keyword>
<protein>
    <submittedName>
        <fullName evidence="8">tRNA guanine-N 7 methyltransferase non-catalytic subunit wdr4</fullName>
    </submittedName>
</protein>
<dbReference type="InterPro" id="IPR015943">
    <property type="entry name" value="WD40/YVTN_repeat-like_dom_sf"/>
</dbReference>
<reference evidence="8 9" key="1">
    <citation type="journal article" date="2022" name="Front. Cell. Infect. Microbiol.">
        <title>The Genomes of Two Strains of Taenia crassiceps the Animal Model for the Study of Human Cysticercosis.</title>
        <authorList>
            <person name="Bobes R.J."/>
            <person name="Estrada K."/>
            <person name="Rios-Valencia D.G."/>
            <person name="Calderon-Gallegos A."/>
            <person name="de la Torre P."/>
            <person name="Carrero J.C."/>
            <person name="Sanchez-Flores A."/>
            <person name="Laclette J.P."/>
        </authorList>
    </citation>
    <scope>NUCLEOTIDE SEQUENCE [LARGE SCALE GENOMIC DNA]</scope>
    <source>
        <strain evidence="8">WFUcys</strain>
    </source>
</reference>
<evidence type="ECO:0000313" key="9">
    <source>
        <dbReference type="Proteomes" id="UP001651158"/>
    </source>
</evidence>
<dbReference type="InterPro" id="IPR001680">
    <property type="entry name" value="WD40_rpt"/>
</dbReference>
<keyword evidence="4" id="KW-0677">Repeat</keyword>
<keyword evidence="5" id="KW-0539">Nucleus</keyword>
<evidence type="ECO:0000256" key="2">
    <source>
        <dbReference type="ARBA" id="ARBA00022574"/>
    </source>
</evidence>
<keyword evidence="9" id="KW-1185">Reference proteome</keyword>
<comment type="subcellular location">
    <subcellularLocation>
        <location evidence="1">Nucleus</location>
    </subcellularLocation>
</comment>
<dbReference type="PROSITE" id="PS50082">
    <property type="entry name" value="WD_REPEATS_2"/>
    <property type="match status" value="1"/>
</dbReference>
<dbReference type="GO" id="GO:0008168">
    <property type="term" value="F:methyltransferase activity"/>
    <property type="evidence" value="ECO:0007669"/>
    <property type="project" value="UniProtKB-KW"/>
</dbReference>
<evidence type="ECO:0000256" key="3">
    <source>
        <dbReference type="ARBA" id="ARBA00022694"/>
    </source>
</evidence>
<keyword evidence="3" id="KW-0819">tRNA processing</keyword>
<sequence length="407" mass="45362">MLASRPEDSGLLVAVGSVIACFNHGSSHSFLKTGPGHDENISKLEDYSGVLCSCISDSGHLFAEVCATRNIKKKVGCLTFMPDERSLLLGEKSGYVICVSIYGNDSDVFQIDDEDAFLGHLSLLTSIVLNQEGRLIGTCDRDEKIRISRSSQPYVIESFCLGHTKSVFEIAFADANHLVSVAGDGFVRLWSALEGVELDAIELVPHLNEMRGCGTDNETADFLASRLINIGCTTVLGIRSHDCVVAIKLSSDFSAFARGDGSDAVVSGVICPRNERFIDCCVINHRVTEKNFEVVCMTEPLSRFVSWTVAYRKDSTFEWSQMREWDPLPLELKAENGRFSRLHMLMEMGKSFVNMSGIDAYEKGKEETHKRIKERHQRHQAKRKRQTARMDEKGKEKEEEREGSSLS</sequence>
<feature type="repeat" description="WD" evidence="6">
    <location>
        <begin position="160"/>
        <end position="191"/>
    </location>
</feature>
<name>A0ABR4QIZ5_9CEST</name>
<dbReference type="Gene3D" id="2.130.10.10">
    <property type="entry name" value="YVTN repeat-like/Quinoprotein amine dehydrogenase"/>
    <property type="match status" value="1"/>
</dbReference>
<keyword evidence="2 6" id="KW-0853">WD repeat</keyword>
<comment type="caution">
    <text evidence="8">The sequence shown here is derived from an EMBL/GenBank/DDBJ whole genome shotgun (WGS) entry which is preliminary data.</text>
</comment>
<gene>
    <name evidence="8" type="ORF">TcWFU_010028</name>
</gene>
<evidence type="ECO:0000256" key="1">
    <source>
        <dbReference type="ARBA" id="ARBA00004123"/>
    </source>
</evidence>
<keyword evidence="8" id="KW-0489">Methyltransferase</keyword>
<evidence type="ECO:0000313" key="8">
    <source>
        <dbReference type="EMBL" id="KAL5109542.1"/>
    </source>
</evidence>
<feature type="compositionally biased region" description="Basic and acidic residues" evidence="7">
    <location>
        <begin position="388"/>
        <end position="407"/>
    </location>
</feature>